<keyword evidence="1" id="KW-0472">Membrane</keyword>
<keyword evidence="1" id="KW-1133">Transmembrane helix</keyword>
<comment type="caution">
    <text evidence="2">The sequence shown here is derived from an EMBL/GenBank/DDBJ whole genome shotgun (WGS) entry which is preliminary data.</text>
</comment>
<proteinExistence type="predicted"/>
<protein>
    <recommendedName>
        <fullName evidence="4">DUF4845 domain-containing protein</fullName>
    </recommendedName>
</protein>
<evidence type="ECO:0000256" key="1">
    <source>
        <dbReference type="SAM" id="Phobius"/>
    </source>
</evidence>
<dbReference type="EMBL" id="ATJV01000048">
    <property type="protein sequence ID" value="EPZ16026.1"/>
    <property type="molecule type" value="Genomic_DNA"/>
</dbReference>
<gene>
    <name evidence="2" type="ORF">M622_02300</name>
</gene>
<keyword evidence="1" id="KW-0812">Transmembrane</keyword>
<organism evidence="2 3">
    <name type="scientific">Thauera terpenica 58Eu</name>
    <dbReference type="NCBI Taxonomy" id="1348657"/>
    <lineage>
        <taxon>Bacteria</taxon>
        <taxon>Pseudomonadati</taxon>
        <taxon>Pseudomonadota</taxon>
        <taxon>Betaproteobacteria</taxon>
        <taxon>Rhodocyclales</taxon>
        <taxon>Zoogloeaceae</taxon>
        <taxon>Thauera</taxon>
    </lineage>
</organism>
<keyword evidence="3" id="KW-1185">Reference proteome</keyword>
<evidence type="ECO:0000313" key="2">
    <source>
        <dbReference type="EMBL" id="EPZ16026.1"/>
    </source>
</evidence>
<dbReference type="Pfam" id="PF16137">
    <property type="entry name" value="DUF4845"/>
    <property type="match status" value="1"/>
</dbReference>
<dbReference type="InterPro" id="IPR032314">
    <property type="entry name" value="DUF4845"/>
</dbReference>
<accession>S9ZN67</accession>
<name>S9ZN67_9RHOO</name>
<feature type="transmembrane region" description="Helical" evidence="1">
    <location>
        <begin position="12"/>
        <end position="30"/>
    </location>
</feature>
<reference evidence="2 3" key="1">
    <citation type="submission" date="2013-06" db="EMBL/GenBank/DDBJ databases">
        <title>Draft genome sequence of Thauera terpenica.</title>
        <authorList>
            <person name="Liu B."/>
            <person name="Frostegard A.H."/>
            <person name="Shapleigh J.P."/>
        </authorList>
    </citation>
    <scope>NUCLEOTIDE SEQUENCE [LARGE SCALE GENOMIC DNA]</scope>
    <source>
        <strain evidence="2 3">58Eu</strain>
    </source>
</reference>
<dbReference type="STRING" id="1348657.M622_02300"/>
<dbReference type="eggNOG" id="COG4969">
    <property type="taxonomic scope" value="Bacteria"/>
</dbReference>
<sequence length="121" mass="13087">MMNRKHQGGVSLVGMLLLGVIAVFVLLMVFRTVPAVTEYLAIERIVGVLASEGDNGATAAELRRSFDRRGEIDNISSVAGSDLEIVKDGNQTVVEVDYVRTVPMVANLSLLIEFHASSKAR</sequence>
<evidence type="ECO:0008006" key="4">
    <source>
        <dbReference type="Google" id="ProtNLM"/>
    </source>
</evidence>
<evidence type="ECO:0000313" key="3">
    <source>
        <dbReference type="Proteomes" id="UP000015455"/>
    </source>
</evidence>
<dbReference type="PATRIC" id="fig|1348657.5.peg.1437"/>
<dbReference type="Proteomes" id="UP000015455">
    <property type="component" value="Unassembled WGS sequence"/>
</dbReference>
<dbReference type="AlphaFoldDB" id="S9ZN67"/>